<dbReference type="EMBL" id="KL367531">
    <property type="protein sequence ID" value="KFD65871.1"/>
    <property type="molecule type" value="Genomic_DNA"/>
</dbReference>
<dbReference type="InterPro" id="IPR000980">
    <property type="entry name" value="SH2"/>
</dbReference>
<dbReference type="Proteomes" id="UP000030764">
    <property type="component" value="Unassembled WGS sequence"/>
</dbReference>
<dbReference type="AlphaFoldDB" id="A0A085M4B6"/>
<dbReference type="PANTHER" id="PTHR19969">
    <property type="entry name" value="SH2-SH3 ADAPTOR PROTEIN-RELATED"/>
    <property type="match status" value="1"/>
</dbReference>
<dbReference type="PRINTS" id="PR00401">
    <property type="entry name" value="SH2DOMAIN"/>
</dbReference>
<dbReference type="GO" id="GO:0007167">
    <property type="term" value="P:enzyme-linked receptor protein signaling pathway"/>
    <property type="evidence" value="ECO:0007669"/>
    <property type="project" value="TreeGrafter"/>
</dbReference>
<dbReference type="Proteomes" id="UP000030758">
    <property type="component" value="Unassembled WGS sequence"/>
</dbReference>
<dbReference type="GO" id="GO:0030971">
    <property type="term" value="F:receptor tyrosine kinase binding"/>
    <property type="evidence" value="ECO:0007669"/>
    <property type="project" value="TreeGrafter"/>
</dbReference>
<evidence type="ECO:0000256" key="1">
    <source>
        <dbReference type="ARBA" id="ARBA00022999"/>
    </source>
</evidence>
<keyword evidence="7" id="KW-1185">Reference proteome</keyword>
<evidence type="ECO:0000313" key="5">
    <source>
        <dbReference type="EMBL" id="KFD52062.1"/>
    </source>
</evidence>
<accession>A0A085M4B6</accession>
<dbReference type="PROSITE" id="PS50001">
    <property type="entry name" value="SH2"/>
    <property type="match status" value="1"/>
</dbReference>
<dbReference type="InterPro" id="IPR036860">
    <property type="entry name" value="SH2_dom_sf"/>
</dbReference>
<proteinExistence type="predicted"/>
<evidence type="ECO:0000256" key="3">
    <source>
        <dbReference type="SAM" id="MobiDB-lite"/>
    </source>
</evidence>
<feature type="region of interest" description="Disordered" evidence="3">
    <location>
        <begin position="1"/>
        <end position="25"/>
    </location>
</feature>
<dbReference type="Pfam" id="PF00017">
    <property type="entry name" value="SH2"/>
    <property type="match status" value="1"/>
</dbReference>
<dbReference type="InterPro" id="IPR051184">
    <property type="entry name" value="Tyrosine-phos_adapter"/>
</dbReference>
<dbReference type="EMBL" id="KL363232">
    <property type="protein sequence ID" value="KFD52062.1"/>
    <property type="molecule type" value="Genomic_DNA"/>
</dbReference>
<dbReference type="GO" id="GO:0016477">
    <property type="term" value="P:cell migration"/>
    <property type="evidence" value="ECO:0007669"/>
    <property type="project" value="TreeGrafter"/>
</dbReference>
<dbReference type="SUPFAM" id="SSF55550">
    <property type="entry name" value="SH2 domain"/>
    <property type="match status" value="1"/>
</dbReference>
<evidence type="ECO:0000313" key="7">
    <source>
        <dbReference type="Proteomes" id="UP000030764"/>
    </source>
</evidence>
<evidence type="ECO:0000313" key="6">
    <source>
        <dbReference type="EMBL" id="KFD65871.1"/>
    </source>
</evidence>
<evidence type="ECO:0000259" key="4">
    <source>
        <dbReference type="PROSITE" id="PS50001"/>
    </source>
</evidence>
<name>A0A085M4B6_9BILA</name>
<dbReference type="Gene3D" id="3.30.505.10">
    <property type="entry name" value="SH2 domain"/>
    <property type="match status" value="1"/>
</dbReference>
<dbReference type="GO" id="GO:0005737">
    <property type="term" value="C:cytoplasm"/>
    <property type="evidence" value="ECO:0007669"/>
    <property type="project" value="TreeGrafter"/>
</dbReference>
<gene>
    <name evidence="5" type="ORF">M513_07044</name>
    <name evidence="6" type="ORF">M514_07044</name>
</gene>
<protein>
    <recommendedName>
        <fullName evidence="4">SH2 domain-containing protein</fullName>
    </recommendedName>
</protein>
<feature type="domain" description="SH2" evidence="4">
    <location>
        <begin position="122"/>
        <end position="207"/>
    </location>
</feature>
<dbReference type="SMART" id="SM00252">
    <property type="entry name" value="SH2"/>
    <property type="match status" value="1"/>
</dbReference>
<organism evidence="5 7">
    <name type="scientific">Trichuris suis</name>
    <name type="common">pig whipworm</name>
    <dbReference type="NCBI Taxonomy" id="68888"/>
    <lineage>
        <taxon>Eukaryota</taxon>
        <taxon>Metazoa</taxon>
        <taxon>Ecdysozoa</taxon>
        <taxon>Nematoda</taxon>
        <taxon>Enoplea</taxon>
        <taxon>Dorylaimia</taxon>
        <taxon>Trichinellida</taxon>
        <taxon>Trichuridae</taxon>
        <taxon>Trichuris</taxon>
    </lineage>
</organism>
<reference evidence="5 7" key="1">
    <citation type="journal article" date="2014" name="Nat. Genet.">
        <title>Genome and transcriptome of the porcine whipworm Trichuris suis.</title>
        <authorList>
            <person name="Jex A.R."/>
            <person name="Nejsum P."/>
            <person name="Schwarz E.M."/>
            <person name="Hu L."/>
            <person name="Young N.D."/>
            <person name="Hall R.S."/>
            <person name="Korhonen P.K."/>
            <person name="Liao S."/>
            <person name="Thamsborg S."/>
            <person name="Xia J."/>
            <person name="Xu P."/>
            <person name="Wang S."/>
            <person name="Scheerlinck J.P."/>
            <person name="Hofmann A."/>
            <person name="Sternberg P.W."/>
            <person name="Wang J."/>
            <person name="Gasser R.B."/>
        </authorList>
    </citation>
    <scope>NUCLEOTIDE SEQUENCE [LARGE SCALE GENOMIC DNA]</scope>
    <source>
        <strain evidence="6">DCEP-RM93F</strain>
        <strain evidence="5">DCEP-RM93M</strain>
    </source>
</reference>
<sequence length="240" mass="27611">MKESPNMLRSTSTEPEGKSNGTALQRIGDGILDRFFRGRNYRRHRSSHSVSEGVFTFSSESKQSEDDCKVPMDFTKPLGKIVTDPKETRSLLEEEQRRATELFRNLLQETKTRSYENIAQPWFHEKLTRHDATTILRSLGFKDGTFLIRKSHTWQGCFVLSLVVKKTVHHYPIIWIKEKKASDKVFYSIDGGKTKFRDLIQLVDFYRVNTGYCLPIVLGDYVTAIVDVPCHANLTMQGSI</sequence>
<keyword evidence="1 2" id="KW-0727">SH2 domain</keyword>
<feature type="compositionally biased region" description="Polar residues" evidence="3">
    <location>
        <begin position="7"/>
        <end position="23"/>
    </location>
</feature>
<dbReference type="PANTHER" id="PTHR19969:SF5">
    <property type="entry name" value="CRK-LIKE PROTEIN"/>
    <property type="match status" value="1"/>
</dbReference>
<evidence type="ECO:0000256" key="2">
    <source>
        <dbReference type="PROSITE-ProRule" id="PRU00191"/>
    </source>
</evidence>
<dbReference type="GO" id="GO:0035591">
    <property type="term" value="F:signaling adaptor activity"/>
    <property type="evidence" value="ECO:0007669"/>
    <property type="project" value="TreeGrafter"/>
</dbReference>